<comment type="caution">
    <text evidence="1">The sequence shown here is derived from an EMBL/GenBank/DDBJ whole genome shotgun (WGS) entry which is preliminary data.</text>
</comment>
<accession>A0A5C5UXN0</accession>
<name>A0A5C5UXN0_9BACT</name>
<reference evidence="1 2" key="1">
    <citation type="submission" date="2019-02" db="EMBL/GenBank/DDBJ databases">
        <title>Deep-cultivation of Planctomycetes and their phenomic and genomic characterization uncovers novel biology.</title>
        <authorList>
            <person name="Wiegand S."/>
            <person name="Jogler M."/>
            <person name="Boedeker C."/>
            <person name="Pinto D."/>
            <person name="Vollmers J."/>
            <person name="Rivas-Marin E."/>
            <person name="Kohn T."/>
            <person name="Peeters S.H."/>
            <person name="Heuer A."/>
            <person name="Rast P."/>
            <person name="Oberbeckmann S."/>
            <person name="Bunk B."/>
            <person name="Jeske O."/>
            <person name="Meyerdierks A."/>
            <person name="Storesund J.E."/>
            <person name="Kallscheuer N."/>
            <person name="Luecker S."/>
            <person name="Lage O.M."/>
            <person name="Pohl T."/>
            <person name="Merkel B.J."/>
            <person name="Hornburger P."/>
            <person name="Mueller R.-W."/>
            <person name="Bruemmer F."/>
            <person name="Labrenz M."/>
            <person name="Spormann A.M."/>
            <person name="Op Den Camp H."/>
            <person name="Overmann J."/>
            <person name="Amann R."/>
            <person name="Jetten M.S.M."/>
            <person name="Mascher T."/>
            <person name="Medema M.H."/>
            <person name="Devos D.P."/>
            <person name="Kaster A.-K."/>
            <person name="Ovreas L."/>
            <person name="Rohde M."/>
            <person name="Galperin M.Y."/>
            <person name="Jogler C."/>
        </authorList>
    </citation>
    <scope>NUCLEOTIDE SEQUENCE [LARGE SCALE GENOMIC DNA]</scope>
    <source>
        <strain evidence="1 2">KOR34</strain>
    </source>
</reference>
<dbReference type="PANTHER" id="PTHR43737:SF1">
    <property type="entry name" value="DUF1501 DOMAIN-CONTAINING PROTEIN"/>
    <property type="match status" value="1"/>
</dbReference>
<evidence type="ECO:0000313" key="1">
    <source>
        <dbReference type="EMBL" id="TWT30185.1"/>
    </source>
</evidence>
<dbReference type="SUPFAM" id="SSF53649">
    <property type="entry name" value="Alkaline phosphatase-like"/>
    <property type="match status" value="1"/>
</dbReference>
<dbReference type="Gene3D" id="3.40.720.10">
    <property type="entry name" value="Alkaline Phosphatase, subunit A"/>
    <property type="match status" value="1"/>
</dbReference>
<dbReference type="PROSITE" id="PS51318">
    <property type="entry name" value="TAT"/>
    <property type="match status" value="1"/>
</dbReference>
<keyword evidence="2" id="KW-1185">Reference proteome</keyword>
<dbReference type="PANTHER" id="PTHR43737">
    <property type="entry name" value="BLL7424 PROTEIN"/>
    <property type="match status" value="1"/>
</dbReference>
<gene>
    <name evidence="1" type="ORF">KOR34_47430</name>
</gene>
<proteinExistence type="predicted"/>
<organism evidence="1 2">
    <name type="scientific">Posidoniimonas corsicana</name>
    <dbReference type="NCBI Taxonomy" id="1938618"/>
    <lineage>
        <taxon>Bacteria</taxon>
        <taxon>Pseudomonadati</taxon>
        <taxon>Planctomycetota</taxon>
        <taxon>Planctomycetia</taxon>
        <taxon>Pirellulales</taxon>
        <taxon>Lacipirellulaceae</taxon>
        <taxon>Posidoniimonas</taxon>
    </lineage>
</organism>
<protein>
    <recommendedName>
        <fullName evidence="3">Sulfatase</fullName>
    </recommendedName>
</protein>
<dbReference type="EMBL" id="SIHJ01000005">
    <property type="protein sequence ID" value="TWT30185.1"/>
    <property type="molecule type" value="Genomic_DNA"/>
</dbReference>
<evidence type="ECO:0000313" key="2">
    <source>
        <dbReference type="Proteomes" id="UP000316714"/>
    </source>
</evidence>
<dbReference type="InterPro" id="IPR006311">
    <property type="entry name" value="TAT_signal"/>
</dbReference>
<dbReference type="InterPro" id="IPR010869">
    <property type="entry name" value="DUF1501"/>
</dbReference>
<dbReference type="AlphaFoldDB" id="A0A5C5UXN0"/>
<sequence>MPMNLLQQLQHDQLQSQTRRTFLTGGMAGLGSLWLADQLAQPAAASSARPTPIDPARPLLPRRPHFAPRAKSVIYLHMAGAPSQFELFTHKPDLQRLHGQDCPQEFLEGKRFAFIQGTPQLLGPCYPFHQTGDSGVWLSDRLPHFERVIDKCCFLHTMRTDQFNHAPAQLLMHTGDQRLGFGSIGSWVTYGLGSENQNLPGYVVLVSGGKVPSAGKSVWGSGFLPSVYQGVQCRSKGDPVLFLSNPDGVDAKLRGRVIEAINRVNQRTHQELGDPETVTRIAQYEMAYRMQMAAADAMDVRRESQRTKDEYGAQPGVESFANNCLLARRLVERGVRYVQLYDWGWDSHGAAESEALNGGFADKCRSIDQPIAALLTDLERRGLLDDTLVVWGGEFGRTPMRENRGGREMRFIGRDHHPHAFTIWMAGGGVKAGAHVGETDPIGYEPLTEPIQVRDLHATLLHQLGMDHQRLIYPHQGLNQKLTGVKPARVVEEALA</sequence>
<dbReference type="Pfam" id="PF07394">
    <property type="entry name" value="DUF1501"/>
    <property type="match status" value="1"/>
</dbReference>
<evidence type="ECO:0008006" key="3">
    <source>
        <dbReference type="Google" id="ProtNLM"/>
    </source>
</evidence>
<dbReference type="InterPro" id="IPR017850">
    <property type="entry name" value="Alkaline_phosphatase_core_sf"/>
</dbReference>
<dbReference type="Proteomes" id="UP000316714">
    <property type="component" value="Unassembled WGS sequence"/>
</dbReference>